<dbReference type="OMA" id="IAMHPIS"/>
<protein>
    <recommendedName>
        <fullName evidence="4">Thioredoxin domain-containing protein</fullName>
    </recommendedName>
</protein>
<dbReference type="EnsemblProtists" id="PYU1_T010539">
    <property type="protein sequence ID" value="PYU1_T010539"/>
    <property type="gene ID" value="PYU1_G010517"/>
</dbReference>
<proteinExistence type="predicted"/>
<feature type="compositionally biased region" description="Polar residues" evidence="1">
    <location>
        <begin position="13"/>
        <end position="26"/>
    </location>
</feature>
<dbReference type="eggNOG" id="ENOG502RUW3">
    <property type="taxonomic scope" value="Eukaryota"/>
</dbReference>
<dbReference type="EMBL" id="GL376596">
    <property type="status" value="NOT_ANNOTATED_CDS"/>
    <property type="molecule type" value="Genomic_DNA"/>
</dbReference>
<sequence>MIILPSKTAESAPPTSSAQGQQRGNTSSSSSSAPEPPRASPLEQLAKVFAPSIYAFNPMYLNARGRRTLVFFPDDGKHGGCSVRDQFSVMEKLAVEFQRDPLTFCWIDLQSCSASDRTKWAAQFNGTTPFLVACSAKGKKIAMHPISLSKVSADELRSWLTRLLGGEIAQRETIPDLFA</sequence>
<accession>K3WZZ0</accession>
<evidence type="ECO:0000313" key="3">
    <source>
        <dbReference type="Proteomes" id="UP000019132"/>
    </source>
</evidence>
<dbReference type="InParanoid" id="K3WZZ0"/>
<dbReference type="AlphaFoldDB" id="K3WZZ0"/>
<evidence type="ECO:0000313" key="2">
    <source>
        <dbReference type="EnsemblProtists" id="PYU1_T010539"/>
    </source>
</evidence>
<reference evidence="3" key="2">
    <citation type="submission" date="2010-04" db="EMBL/GenBank/DDBJ databases">
        <authorList>
            <person name="Buell R."/>
            <person name="Hamilton J."/>
            <person name="Hostetler J."/>
        </authorList>
    </citation>
    <scope>NUCLEOTIDE SEQUENCE [LARGE SCALE GENOMIC DNA]</scope>
    <source>
        <strain evidence="3">DAOM:BR144</strain>
    </source>
</reference>
<reference evidence="2" key="3">
    <citation type="submission" date="2015-02" db="UniProtKB">
        <authorList>
            <consortium name="EnsemblProtists"/>
        </authorList>
    </citation>
    <scope>IDENTIFICATION</scope>
    <source>
        <strain evidence="2">DAOM BR144</strain>
    </source>
</reference>
<evidence type="ECO:0000256" key="1">
    <source>
        <dbReference type="SAM" id="MobiDB-lite"/>
    </source>
</evidence>
<dbReference type="STRING" id="431595.K3WZZ0"/>
<name>K3WZZ0_GLOUD</name>
<reference evidence="3" key="1">
    <citation type="journal article" date="2010" name="Genome Biol.">
        <title>Genome sequence of the necrotrophic plant pathogen Pythium ultimum reveals original pathogenicity mechanisms and effector repertoire.</title>
        <authorList>
            <person name="Levesque C.A."/>
            <person name="Brouwer H."/>
            <person name="Cano L."/>
            <person name="Hamilton J.P."/>
            <person name="Holt C."/>
            <person name="Huitema E."/>
            <person name="Raffaele S."/>
            <person name="Robideau G.P."/>
            <person name="Thines M."/>
            <person name="Win J."/>
            <person name="Zerillo M.M."/>
            <person name="Beakes G.W."/>
            <person name="Boore J.L."/>
            <person name="Busam D."/>
            <person name="Dumas B."/>
            <person name="Ferriera S."/>
            <person name="Fuerstenberg S.I."/>
            <person name="Gachon C.M."/>
            <person name="Gaulin E."/>
            <person name="Govers F."/>
            <person name="Grenville-Briggs L."/>
            <person name="Horner N."/>
            <person name="Hostetler J."/>
            <person name="Jiang R.H."/>
            <person name="Johnson J."/>
            <person name="Krajaejun T."/>
            <person name="Lin H."/>
            <person name="Meijer H.J."/>
            <person name="Moore B."/>
            <person name="Morris P."/>
            <person name="Phuntmart V."/>
            <person name="Puiu D."/>
            <person name="Shetty J."/>
            <person name="Stajich J.E."/>
            <person name="Tripathy S."/>
            <person name="Wawra S."/>
            <person name="van West P."/>
            <person name="Whitty B.R."/>
            <person name="Coutinho P.M."/>
            <person name="Henrissat B."/>
            <person name="Martin F."/>
            <person name="Thomas P.D."/>
            <person name="Tyler B.M."/>
            <person name="De Vries R.P."/>
            <person name="Kamoun S."/>
            <person name="Yandell M."/>
            <person name="Tisserat N."/>
            <person name="Buell C.R."/>
        </authorList>
    </citation>
    <scope>NUCLEOTIDE SEQUENCE</scope>
    <source>
        <strain evidence="3">DAOM:BR144</strain>
    </source>
</reference>
<feature type="region of interest" description="Disordered" evidence="1">
    <location>
        <begin position="1"/>
        <end position="40"/>
    </location>
</feature>
<dbReference type="HOGENOM" id="CLU_1506349_0_0_1"/>
<organism evidence="2 3">
    <name type="scientific">Globisporangium ultimum (strain ATCC 200006 / CBS 805.95 / DAOM BR144)</name>
    <name type="common">Pythium ultimum</name>
    <dbReference type="NCBI Taxonomy" id="431595"/>
    <lineage>
        <taxon>Eukaryota</taxon>
        <taxon>Sar</taxon>
        <taxon>Stramenopiles</taxon>
        <taxon>Oomycota</taxon>
        <taxon>Peronosporomycetes</taxon>
        <taxon>Pythiales</taxon>
        <taxon>Pythiaceae</taxon>
        <taxon>Globisporangium</taxon>
    </lineage>
</organism>
<evidence type="ECO:0008006" key="4">
    <source>
        <dbReference type="Google" id="ProtNLM"/>
    </source>
</evidence>
<dbReference type="Proteomes" id="UP000019132">
    <property type="component" value="Unassembled WGS sequence"/>
</dbReference>
<dbReference type="VEuPathDB" id="FungiDB:PYU1_G010517"/>
<keyword evidence="3" id="KW-1185">Reference proteome</keyword>